<dbReference type="SUPFAM" id="SSF55608">
    <property type="entry name" value="Homing endonucleases"/>
    <property type="match status" value="1"/>
</dbReference>
<dbReference type="InterPro" id="IPR027434">
    <property type="entry name" value="Homing_endonucl"/>
</dbReference>
<keyword evidence="4" id="KW-1185">Reference proteome</keyword>
<evidence type="ECO:0000256" key="1">
    <source>
        <dbReference type="ARBA" id="ARBA00002670"/>
    </source>
</evidence>
<evidence type="ECO:0000259" key="2">
    <source>
        <dbReference type="Pfam" id="PF00961"/>
    </source>
</evidence>
<proteinExistence type="predicted"/>
<evidence type="ECO:0000313" key="4">
    <source>
        <dbReference type="Proteomes" id="UP000703269"/>
    </source>
</evidence>
<sequence length="179" mass="21152">SKAKHRFAEEVKTKNFNLQSCMNDNRTNFDYPQDHKVKITPYWLLGFTEGEAHFGVNKIDFSQAYALEQIHYQQKIIESIREFLQSINIDFFKNSMIKSNIISIHNLPARNTSKPKIRITIRNLKYLSEVLIPFFDKLTFFSKKGLDYQDWRIVAKLRLDNKHLTPEGGELITHPHKRL</sequence>
<dbReference type="Gene3D" id="3.10.28.10">
    <property type="entry name" value="Homing endonucleases"/>
    <property type="match status" value="1"/>
</dbReference>
<dbReference type="InterPro" id="IPR004860">
    <property type="entry name" value="LAGLIDADG_dom"/>
</dbReference>
<geneLocation type="mitochondrion" evidence="3"/>
<dbReference type="InterPro" id="IPR051289">
    <property type="entry name" value="LAGLIDADG_Endonuclease"/>
</dbReference>
<dbReference type="PANTHER" id="PTHR36181:SF4">
    <property type="entry name" value="LAGLIDADG ENDONUCLEASE"/>
    <property type="match status" value="1"/>
</dbReference>
<reference evidence="3" key="1">
    <citation type="submission" date="2022-04" db="EMBL/GenBank/DDBJ databases">
        <title>The complete mitochondrial genome of the white-rot fungus Phanerochaete sordida YK-624.</title>
        <authorList>
            <person name="Mori T."/>
            <person name="Dohra H."/>
            <person name="Hirai H."/>
            <person name="Kawagishi H."/>
        </authorList>
    </citation>
    <scope>NUCLEOTIDE SEQUENCE</scope>
    <source>
        <strain evidence="3">YK-624</strain>
    </source>
</reference>
<organism evidence="3 4">
    <name type="scientific">Phanerochaete sordida</name>
    <dbReference type="NCBI Taxonomy" id="48140"/>
    <lineage>
        <taxon>Eukaryota</taxon>
        <taxon>Fungi</taxon>
        <taxon>Dikarya</taxon>
        <taxon>Basidiomycota</taxon>
        <taxon>Agaricomycotina</taxon>
        <taxon>Agaricomycetes</taxon>
        <taxon>Polyporales</taxon>
        <taxon>Phanerochaetaceae</taxon>
        <taxon>Phanerochaete</taxon>
    </lineage>
</organism>
<dbReference type="EMBL" id="LC707859">
    <property type="protein sequence ID" value="BDI12857.1"/>
    <property type="molecule type" value="Genomic_DNA"/>
</dbReference>
<protein>
    <recommendedName>
        <fullName evidence="2">Homing endonuclease LAGLIDADG domain-containing protein</fullName>
    </recommendedName>
</protein>
<name>A0A9N7KX80_9APHY</name>
<dbReference type="Proteomes" id="UP000703269">
    <property type="component" value="Mitochondrion MT"/>
</dbReference>
<dbReference type="GO" id="GO:0004519">
    <property type="term" value="F:endonuclease activity"/>
    <property type="evidence" value="ECO:0007669"/>
    <property type="project" value="InterPro"/>
</dbReference>
<evidence type="ECO:0000313" key="3">
    <source>
        <dbReference type="EMBL" id="BDI12857.1"/>
    </source>
</evidence>
<dbReference type="Pfam" id="PF00961">
    <property type="entry name" value="LAGLIDADG_1"/>
    <property type="match status" value="1"/>
</dbReference>
<feature type="domain" description="Homing endonuclease LAGLIDADG" evidence="2">
    <location>
        <begin position="44"/>
        <end position="154"/>
    </location>
</feature>
<dbReference type="AlphaFoldDB" id="A0A9N7KX80"/>
<comment type="function">
    <text evidence="1">Mitochondrial DNA endonuclease involved in intron homing.</text>
</comment>
<feature type="non-terminal residue" evidence="3">
    <location>
        <position position="1"/>
    </location>
</feature>
<dbReference type="PANTHER" id="PTHR36181">
    <property type="entry name" value="INTRON-ENCODED ENDONUCLEASE AI3-RELATED"/>
    <property type="match status" value="1"/>
</dbReference>
<accession>A0A9N7KX80</accession>
<keyword evidence="3" id="KW-0496">Mitochondrion</keyword>
<dbReference type="GO" id="GO:0005739">
    <property type="term" value="C:mitochondrion"/>
    <property type="evidence" value="ECO:0007669"/>
    <property type="project" value="UniProtKB-ARBA"/>
</dbReference>